<comment type="similarity">
    <text evidence="2 6">Belongs to the BI1 family.</text>
</comment>
<comment type="subcellular location">
    <subcellularLocation>
        <location evidence="1">Membrane</location>
        <topology evidence="1">Multi-pass membrane protein</topology>
    </subcellularLocation>
</comment>
<dbReference type="PANTHER" id="PTHR23291:SF32">
    <property type="entry name" value="BAX INHIBITOR 1"/>
    <property type="match status" value="1"/>
</dbReference>
<name>A0A0A9WEA5_LYGHE</name>
<dbReference type="GO" id="GO:0016020">
    <property type="term" value="C:membrane"/>
    <property type="evidence" value="ECO:0007669"/>
    <property type="project" value="UniProtKB-SubCell"/>
</dbReference>
<feature type="transmembrane region" description="Helical" evidence="6">
    <location>
        <begin position="118"/>
        <end position="138"/>
    </location>
</feature>
<dbReference type="EMBL" id="GDHC01014546">
    <property type="protein sequence ID" value="JAQ04083.1"/>
    <property type="molecule type" value="Transcribed_RNA"/>
</dbReference>
<keyword evidence="5 6" id="KW-0472">Membrane</keyword>
<evidence type="ECO:0000256" key="1">
    <source>
        <dbReference type="ARBA" id="ARBA00004141"/>
    </source>
</evidence>
<gene>
    <name evidence="7" type="primary">TMBIM6_2</name>
    <name evidence="10" type="synonym">TMBIM6</name>
    <name evidence="9" type="synonym">TMBIM6_0</name>
    <name evidence="8" type="synonym">TMBIM6_7</name>
    <name evidence="8" type="ORF">CM83_20557</name>
    <name evidence="7" type="ORF">CM83_20563</name>
    <name evidence="9" type="ORF">CM83_20568</name>
    <name evidence="10" type="ORF">g.22162</name>
</gene>
<keyword evidence="3 6" id="KW-0812">Transmembrane</keyword>
<feature type="transmembrane region" description="Helical" evidence="6">
    <location>
        <begin position="145"/>
        <end position="168"/>
    </location>
</feature>
<dbReference type="Pfam" id="PF01027">
    <property type="entry name" value="Bax1-I"/>
    <property type="match status" value="1"/>
</dbReference>
<protein>
    <submittedName>
        <fullName evidence="7">Bax inhibitor 1</fullName>
    </submittedName>
</protein>
<evidence type="ECO:0000313" key="10">
    <source>
        <dbReference type="EMBL" id="JAQ04083.1"/>
    </source>
</evidence>
<dbReference type="AlphaFoldDB" id="A0A0A9WEA5"/>
<dbReference type="EMBL" id="GBHO01040417">
    <property type="protein sequence ID" value="JAG03187.1"/>
    <property type="molecule type" value="Transcribed_RNA"/>
</dbReference>
<keyword evidence="4 6" id="KW-1133">Transmembrane helix</keyword>
<evidence type="ECO:0000256" key="3">
    <source>
        <dbReference type="ARBA" id="ARBA00022692"/>
    </source>
</evidence>
<evidence type="ECO:0000313" key="8">
    <source>
        <dbReference type="EMBL" id="JAG03187.1"/>
    </source>
</evidence>
<evidence type="ECO:0000256" key="5">
    <source>
        <dbReference type="ARBA" id="ARBA00023136"/>
    </source>
</evidence>
<sequence>MYTHRQPYNTIPNLGDIFSNFTSKPILPHVQQYMMKVYGTVAFTLVAAFVGCLVDIEYQLCGVMTTVLEFVAIFYLLLSRHTIDTITTRFAVLLGVGFLSGVSLGTLVEFTLQLDPSIVATSTMMTALIFAAISFIALRSPTTYWLFLQSIITMTALGLLVFSIMPFFFPSMYYIVNVISFIMSCMCVLYHTNLLMYRAENGEKDYIAGSLALFHDIIDLFVQIMTWLTVKEDTERRKAQLRREAE</sequence>
<proteinExistence type="inferred from homology"/>
<feature type="transmembrane region" description="Helical" evidence="6">
    <location>
        <begin position="56"/>
        <end position="78"/>
    </location>
</feature>
<dbReference type="EMBL" id="GBHO01040419">
    <property type="protein sequence ID" value="JAG03185.1"/>
    <property type="molecule type" value="Transcribed_RNA"/>
</dbReference>
<evidence type="ECO:0000313" key="9">
    <source>
        <dbReference type="EMBL" id="JAG05910.1"/>
    </source>
</evidence>
<evidence type="ECO:0000256" key="2">
    <source>
        <dbReference type="ARBA" id="ARBA00010350"/>
    </source>
</evidence>
<dbReference type="InterPro" id="IPR006214">
    <property type="entry name" value="Bax_inhibitor_1-related"/>
</dbReference>
<organism evidence="7">
    <name type="scientific">Lygus hesperus</name>
    <name type="common">Western plant bug</name>
    <dbReference type="NCBI Taxonomy" id="30085"/>
    <lineage>
        <taxon>Eukaryota</taxon>
        <taxon>Metazoa</taxon>
        <taxon>Ecdysozoa</taxon>
        <taxon>Arthropoda</taxon>
        <taxon>Hexapoda</taxon>
        <taxon>Insecta</taxon>
        <taxon>Pterygota</taxon>
        <taxon>Neoptera</taxon>
        <taxon>Paraneoptera</taxon>
        <taxon>Hemiptera</taxon>
        <taxon>Heteroptera</taxon>
        <taxon>Panheteroptera</taxon>
        <taxon>Cimicomorpha</taxon>
        <taxon>Miridae</taxon>
        <taxon>Mirini</taxon>
        <taxon>Lygus</taxon>
    </lineage>
</organism>
<feature type="transmembrane region" description="Helical" evidence="6">
    <location>
        <begin position="90"/>
        <end position="112"/>
    </location>
</feature>
<dbReference type="EMBL" id="GBHO01037694">
    <property type="protein sequence ID" value="JAG05910.1"/>
    <property type="molecule type" value="Transcribed_RNA"/>
</dbReference>
<evidence type="ECO:0000256" key="6">
    <source>
        <dbReference type="RuleBase" id="RU004379"/>
    </source>
</evidence>
<accession>A0A0A9WEA5</accession>
<feature type="transmembrane region" description="Helical" evidence="6">
    <location>
        <begin position="33"/>
        <end position="50"/>
    </location>
</feature>
<evidence type="ECO:0000313" key="7">
    <source>
        <dbReference type="EMBL" id="JAG03185.1"/>
    </source>
</evidence>
<reference evidence="10" key="3">
    <citation type="journal article" date="2016" name="Gigascience">
        <title>De novo construction of an expanded transcriptome assembly for the western tarnished plant bug, Lygus hesperus.</title>
        <authorList>
            <person name="Tassone E.E."/>
            <person name="Geib S.M."/>
            <person name="Hall B."/>
            <person name="Fabrick J.A."/>
            <person name="Brent C.S."/>
            <person name="Hull J.J."/>
        </authorList>
    </citation>
    <scope>NUCLEOTIDE SEQUENCE</scope>
</reference>
<reference evidence="7" key="1">
    <citation type="journal article" date="2014" name="PLoS ONE">
        <title>Transcriptome-Based Identification of ABC Transporters in the Western Tarnished Plant Bug Lygus hesperus.</title>
        <authorList>
            <person name="Hull J.J."/>
            <person name="Chaney K."/>
            <person name="Geib S.M."/>
            <person name="Fabrick J.A."/>
            <person name="Brent C.S."/>
            <person name="Walsh D."/>
            <person name="Lavine L.C."/>
        </authorList>
    </citation>
    <scope>NUCLEOTIDE SEQUENCE</scope>
</reference>
<feature type="transmembrane region" description="Helical" evidence="6">
    <location>
        <begin position="174"/>
        <end position="194"/>
    </location>
</feature>
<dbReference type="PANTHER" id="PTHR23291">
    <property type="entry name" value="BAX INHIBITOR-RELATED"/>
    <property type="match status" value="1"/>
</dbReference>
<evidence type="ECO:0000256" key="4">
    <source>
        <dbReference type="ARBA" id="ARBA00022989"/>
    </source>
</evidence>
<reference evidence="7" key="2">
    <citation type="submission" date="2014-07" db="EMBL/GenBank/DDBJ databases">
        <authorList>
            <person name="Hull J."/>
        </authorList>
    </citation>
    <scope>NUCLEOTIDE SEQUENCE</scope>
</reference>